<name>A0A6J4KWC6_9CHLR</name>
<dbReference type="EMBL" id="CADCTR010001859">
    <property type="protein sequence ID" value="CAA9316254.1"/>
    <property type="molecule type" value="Genomic_DNA"/>
</dbReference>
<sequence length="31" mass="3433">MSPTKEATMAELKTKPNDLDVVAFLNNLPDE</sequence>
<feature type="non-terminal residue" evidence="1">
    <location>
        <position position="31"/>
    </location>
</feature>
<accession>A0A6J4KWC6</accession>
<reference evidence="1" key="1">
    <citation type="submission" date="2020-02" db="EMBL/GenBank/DDBJ databases">
        <authorList>
            <person name="Meier V. D."/>
        </authorList>
    </citation>
    <scope>NUCLEOTIDE SEQUENCE</scope>
    <source>
        <strain evidence="1">AVDCRST_MAG93</strain>
    </source>
</reference>
<organism evidence="1">
    <name type="scientific">uncultured Chloroflexia bacterium</name>
    <dbReference type="NCBI Taxonomy" id="1672391"/>
    <lineage>
        <taxon>Bacteria</taxon>
        <taxon>Bacillati</taxon>
        <taxon>Chloroflexota</taxon>
        <taxon>Chloroflexia</taxon>
        <taxon>environmental samples</taxon>
    </lineage>
</organism>
<evidence type="ECO:0000313" key="1">
    <source>
        <dbReference type="EMBL" id="CAA9316254.1"/>
    </source>
</evidence>
<protein>
    <submittedName>
        <fullName evidence="1">Uncharacterized protein</fullName>
    </submittedName>
</protein>
<dbReference type="AlphaFoldDB" id="A0A6J4KWC6"/>
<proteinExistence type="predicted"/>
<gene>
    <name evidence="1" type="ORF">AVDCRST_MAG93-5509</name>
</gene>